<dbReference type="InterPro" id="IPR052350">
    <property type="entry name" value="Metallo-dep_Lactonases"/>
</dbReference>
<reference evidence="5 7" key="2">
    <citation type="submission" date="2017-09" db="EMBL/GenBank/DDBJ databases">
        <authorList>
            <person name="Lee N."/>
            <person name="Cho B.-K."/>
        </authorList>
    </citation>
    <scope>NUCLEOTIDE SEQUENCE [LARGE SCALE GENOMIC DNA]</scope>
    <source>
        <strain evidence="5 7">ATCC 23948</strain>
    </source>
</reference>
<dbReference type="Proteomes" id="UP000325458">
    <property type="component" value="Chromosome"/>
</dbReference>
<sequence length="291" mass="31214">MRIDAHHHLWDLSRREQPWMDGPWADPIRRSYGLSDLVPHLTGHGVDGTLLVQSSSSYEETAELLTLAAGEGPVTGVVGWADLRAPALAEVLAALPAGLVGIRHQVQDEPDPDWLTRPDVLRGLAVLADAGLVYDLLVTPRELPAAHTAVRALPQLAFVLDHAAKPPVVTGEWQPWADAVTALAALPNVSCKLSGLVTEADWDAWRPQQILPYARHVLDAFGPGRMMFGSDWPVCTLAAGYEDVVALAEAATGQLSAAERSDVFGGTAGRVYGVRVPSEPEPEPEPEPPGR</sequence>
<feature type="region of interest" description="Disordered" evidence="2">
    <location>
        <begin position="271"/>
        <end position="291"/>
    </location>
</feature>
<comment type="similarity">
    <text evidence="1">Belongs to the metallo-dependent hydrolases superfamily.</text>
</comment>
<name>A0AAE6TLS1_STRPT</name>
<accession>A0AAE6TLS1</accession>
<dbReference type="Proteomes" id="UP000194225">
    <property type="component" value="Unassembled WGS sequence"/>
</dbReference>
<evidence type="ECO:0000256" key="2">
    <source>
        <dbReference type="SAM" id="MobiDB-lite"/>
    </source>
</evidence>
<dbReference type="RefSeq" id="WP_085927016.1">
    <property type="nucleotide sequence ID" value="NZ_BAABSS010000027.1"/>
</dbReference>
<protein>
    <submittedName>
        <fullName evidence="5">Amidohydrolase</fullName>
    </submittedName>
</protein>
<evidence type="ECO:0000256" key="1">
    <source>
        <dbReference type="ARBA" id="ARBA00038310"/>
    </source>
</evidence>
<dbReference type="Gene3D" id="3.20.20.140">
    <property type="entry name" value="Metal-dependent hydrolases"/>
    <property type="match status" value="1"/>
</dbReference>
<keyword evidence="6" id="KW-1185">Reference proteome</keyword>
<organism evidence="5 7">
    <name type="scientific">Streptomyces platensis</name>
    <dbReference type="NCBI Taxonomy" id="58346"/>
    <lineage>
        <taxon>Bacteria</taxon>
        <taxon>Bacillati</taxon>
        <taxon>Actinomycetota</taxon>
        <taxon>Actinomycetes</taxon>
        <taxon>Kitasatosporales</taxon>
        <taxon>Streptomycetaceae</taxon>
        <taxon>Streptomyces</taxon>
    </lineage>
</organism>
<dbReference type="EMBL" id="CP023691">
    <property type="protein sequence ID" value="QEV51615.1"/>
    <property type="molecule type" value="Genomic_DNA"/>
</dbReference>
<dbReference type="InterPro" id="IPR006680">
    <property type="entry name" value="Amidohydro-rel"/>
</dbReference>
<evidence type="ECO:0000259" key="3">
    <source>
        <dbReference type="Pfam" id="PF04909"/>
    </source>
</evidence>
<dbReference type="SUPFAM" id="SSF51556">
    <property type="entry name" value="Metallo-dependent hydrolases"/>
    <property type="match status" value="1"/>
</dbReference>
<feature type="domain" description="Amidohydrolase-related" evidence="3">
    <location>
        <begin position="3"/>
        <end position="273"/>
    </location>
</feature>
<evidence type="ECO:0000313" key="7">
    <source>
        <dbReference type="Proteomes" id="UP000325458"/>
    </source>
</evidence>
<dbReference type="AlphaFoldDB" id="A0AAE6TLS1"/>
<reference evidence="4 6" key="1">
    <citation type="submission" date="2016-09" db="EMBL/GenBank/DDBJ databases">
        <title>Streptomyces platensis DSM40041, a candidate organism with high potential of specific P450 cytochromes.</title>
        <authorList>
            <person name="Grumaz C."/>
            <person name="Vainshtein Y."/>
            <person name="Kirstahler P."/>
            <person name="Sohn K."/>
        </authorList>
    </citation>
    <scope>NUCLEOTIDE SEQUENCE [LARGE SCALE GENOMIC DNA]</scope>
    <source>
        <strain evidence="4 6">DSM 40041</strain>
    </source>
</reference>
<evidence type="ECO:0000313" key="5">
    <source>
        <dbReference type="EMBL" id="QEV51615.1"/>
    </source>
</evidence>
<dbReference type="EMBL" id="MIGA01000046">
    <property type="protein sequence ID" value="OSY40270.1"/>
    <property type="molecule type" value="Genomic_DNA"/>
</dbReference>
<proteinExistence type="inferred from homology"/>
<evidence type="ECO:0000313" key="6">
    <source>
        <dbReference type="Proteomes" id="UP000194225"/>
    </source>
</evidence>
<dbReference type="PANTHER" id="PTHR43569:SF2">
    <property type="entry name" value="AMIDOHYDROLASE-RELATED DOMAIN-CONTAINING PROTEIN"/>
    <property type="match status" value="1"/>
</dbReference>
<dbReference type="PANTHER" id="PTHR43569">
    <property type="entry name" value="AMIDOHYDROLASE"/>
    <property type="match status" value="1"/>
</dbReference>
<dbReference type="GO" id="GO:0016787">
    <property type="term" value="F:hydrolase activity"/>
    <property type="evidence" value="ECO:0007669"/>
    <property type="project" value="InterPro"/>
</dbReference>
<dbReference type="KEGG" id="spla:CP981_08060"/>
<gene>
    <name evidence="4" type="ORF">BG653_05441</name>
    <name evidence="5" type="ORF">CP981_08060</name>
</gene>
<feature type="compositionally biased region" description="Acidic residues" evidence="2">
    <location>
        <begin position="280"/>
        <end position="291"/>
    </location>
</feature>
<dbReference type="InterPro" id="IPR032466">
    <property type="entry name" value="Metal_Hydrolase"/>
</dbReference>
<dbReference type="GeneID" id="90923260"/>
<evidence type="ECO:0000313" key="4">
    <source>
        <dbReference type="EMBL" id="OSY40270.1"/>
    </source>
</evidence>
<dbReference type="Pfam" id="PF04909">
    <property type="entry name" value="Amidohydro_2"/>
    <property type="match status" value="1"/>
</dbReference>